<dbReference type="SUPFAM" id="SSF143422">
    <property type="entry name" value="Transposase IS200-like"/>
    <property type="match status" value="1"/>
</dbReference>
<name>A0A2M7TLQ9_UNCKA</name>
<dbReference type="Proteomes" id="UP000228920">
    <property type="component" value="Unassembled WGS sequence"/>
</dbReference>
<dbReference type="EMBL" id="PFNL01000015">
    <property type="protein sequence ID" value="PIZ48096.1"/>
    <property type="molecule type" value="Genomic_DNA"/>
</dbReference>
<dbReference type="PANTHER" id="PTHR36966">
    <property type="entry name" value="REP-ASSOCIATED TYROSINE TRANSPOSASE"/>
    <property type="match status" value="1"/>
</dbReference>
<comment type="caution">
    <text evidence="1">The sequence shown here is derived from an EMBL/GenBank/DDBJ whole genome shotgun (WGS) entry which is preliminary data.</text>
</comment>
<dbReference type="InterPro" id="IPR052715">
    <property type="entry name" value="RAYT_transposase"/>
</dbReference>
<dbReference type="GO" id="GO:0004803">
    <property type="term" value="F:transposase activity"/>
    <property type="evidence" value="ECO:0007669"/>
    <property type="project" value="InterPro"/>
</dbReference>
<dbReference type="Gene3D" id="3.30.70.1290">
    <property type="entry name" value="Transposase IS200-like"/>
    <property type="match status" value="1"/>
</dbReference>
<dbReference type="GO" id="GO:0006313">
    <property type="term" value="P:DNA transposition"/>
    <property type="evidence" value="ECO:0007669"/>
    <property type="project" value="InterPro"/>
</dbReference>
<evidence type="ECO:0000313" key="1">
    <source>
        <dbReference type="EMBL" id="PIZ48096.1"/>
    </source>
</evidence>
<accession>A0A2M7TLQ9</accession>
<organism evidence="1 2">
    <name type="scientific">candidate division WWE3 bacterium CG_4_10_14_0_2_um_filter_41_14</name>
    <dbReference type="NCBI Taxonomy" id="1975072"/>
    <lineage>
        <taxon>Bacteria</taxon>
        <taxon>Katanobacteria</taxon>
    </lineage>
</organism>
<dbReference type="GO" id="GO:0043565">
    <property type="term" value="F:sequence-specific DNA binding"/>
    <property type="evidence" value="ECO:0007669"/>
    <property type="project" value="TreeGrafter"/>
</dbReference>
<proteinExistence type="predicted"/>
<reference evidence="2" key="1">
    <citation type="submission" date="2017-09" db="EMBL/GenBank/DDBJ databases">
        <title>Depth-based differentiation of microbial function through sediment-hosted aquifers and enrichment of novel symbionts in the deep terrestrial subsurface.</title>
        <authorList>
            <person name="Probst A.J."/>
            <person name="Ladd B."/>
            <person name="Jarett J.K."/>
            <person name="Geller-Mcgrath D.E."/>
            <person name="Sieber C.M.K."/>
            <person name="Emerson J.B."/>
            <person name="Anantharaman K."/>
            <person name="Thomas B.C."/>
            <person name="Malmstrom R."/>
            <person name="Stieglmeier M."/>
            <person name="Klingl A."/>
            <person name="Woyke T."/>
            <person name="Ryan C.M."/>
            <person name="Banfield J.F."/>
        </authorList>
    </citation>
    <scope>NUCLEOTIDE SEQUENCE [LARGE SCALE GENOMIC DNA]</scope>
</reference>
<protein>
    <recommendedName>
        <fullName evidence="3">Transposase IS200-like domain-containing protein</fullName>
    </recommendedName>
</protein>
<dbReference type="InterPro" id="IPR036515">
    <property type="entry name" value="Transposase_17_sf"/>
</dbReference>
<evidence type="ECO:0008006" key="3">
    <source>
        <dbReference type="Google" id="ProtNLM"/>
    </source>
</evidence>
<sequence length="137" mass="15981">MEERGYSKRKHTRLDAWDYSSPWWYFVTICTTDMRRLFGKIVNETMVLNNEGSVVDEEWKSTEIVRTNVKLDMFQVMPNHMHMVFEIVDMPFRRGVPRTPTLIETGASIAPLHRQPQSVGSISKQRSYVKNMATGLL</sequence>
<gene>
    <name evidence="1" type="ORF">COY32_00560</name>
</gene>
<dbReference type="AlphaFoldDB" id="A0A2M7TLQ9"/>
<evidence type="ECO:0000313" key="2">
    <source>
        <dbReference type="Proteomes" id="UP000228920"/>
    </source>
</evidence>
<dbReference type="PANTHER" id="PTHR36966:SF1">
    <property type="entry name" value="REP-ASSOCIATED TYROSINE TRANSPOSASE"/>
    <property type="match status" value="1"/>
</dbReference>